<evidence type="ECO:0000256" key="3">
    <source>
        <dbReference type="ARBA" id="ARBA00022692"/>
    </source>
</evidence>
<keyword evidence="3 6" id="KW-0812">Transmembrane</keyword>
<evidence type="ECO:0000256" key="2">
    <source>
        <dbReference type="ARBA" id="ARBA00009166"/>
    </source>
</evidence>
<evidence type="ECO:0000313" key="8">
    <source>
        <dbReference type="Proteomes" id="UP001432027"/>
    </source>
</evidence>
<accession>A0AAV5TC44</accession>
<dbReference type="Pfam" id="PF10317">
    <property type="entry name" value="7TM_GPCR_Srd"/>
    <property type="match status" value="1"/>
</dbReference>
<dbReference type="InterPro" id="IPR050920">
    <property type="entry name" value="Nematode_rcpt-like_delta"/>
</dbReference>
<comment type="subcellular location">
    <subcellularLocation>
        <location evidence="1">Membrane</location>
        <topology evidence="1">Multi-pass membrane protein</topology>
    </subcellularLocation>
</comment>
<evidence type="ECO:0000313" key="7">
    <source>
        <dbReference type="EMBL" id="GMS93140.1"/>
    </source>
</evidence>
<dbReference type="GO" id="GO:0016020">
    <property type="term" value="C:membrane"/>
    <property type="evidence" value="ECO:0007669"/>
    <property type="project" value="UniProtKB-SubCell"/>
</dbReference>
<gene>
    <name evidence="7" type="ORF">PENTCL1PPCAC_15315</name>
</gene>
<sequence>LSHHLLCTSFAFRLYVLTKENLSKMGVGITLVCVNGINLLVIIVMLHEFSHTNTESILQYTDGRIPMEVVNLTIGIIDGLTTRPSAQATFLYVSSTSPIVFTCCIIMQQRIISFLNDNKVWPLTELNKSKVYSKALRSQLIISFIASLGSSLLLLSVFEIRRSPFLDFLQPAINCSVLIVSPLVNLTYVKPYRE</sequence>
<evidence type="ECO:0000256" key="5">
    <source>
        <dbReference type="ARBA" id="ARBA00023136"/>
    </source>
</evidence>
<dbReference type="InterPro" id="IPR019421">
    <property type="entry name" value="7TM_GPCR_serpentine_rcpt_Srd"/>
</dbReference>
<feature type="non-terminal residue" evidence="7">
    <location>
        <position position="194"/>
    </location>
</feature>
<comment type="similarity">
    <text evidence="2">Belongs to the nematode receptor-like protein srd family.</text>
</comment>
<dbReference type="Proteomes" id="UP001432027">
    <property type="component" value="Unassembled WGS sequence"/>
</dbReference>
<feature type="transmembrane region" description="Helical" evidence="6">
    <location>
        <begin position="140"/>
        <end position="158"/>
    </location>
</feature>
<feature type="transmembrane region" description="Helical" evidence="6">
    <location>
        <begin position="25"/>
        <end position="46"/>
    </location>
</feature>
<feature type="non-terminal residue" evidence="7">
    <location>
        <position position="1"/>
    </location>
</feature>
<comment type="caution">
    <text evidence="7">The sequence shown here is derived from an EMBL/GenBank/DDBJ whole genome shotgun (WGS) entry which is preliminary data.</text>
</comment>
<organism evidence="7 8">
    <name type="scientific">Pristionchus entomophagus</name>
    <dbReference type="NCBI Taxonomy" id="358040"/>
    <lineage>
        <taxon>Eukaryota</taxon>
        <taxon>Metazoa</taxon>
        <taxon>Ecdysozoa</taxon>
        <taxon>Nematoda</taxon>
        <taxon>Chromadorea</taxon>
        <taxon>Rhabditida</taxon>
        <taxon>Rhabditina</taxon>
        <taxon>Diplogasteromorpha</taxon>
        <taxon>Diplogasteroidea</taxon>
        <taxon>Neodiplogasteridae</taxon>
        <taxon>Pristionchus</taxon>
    </lineage>
</organism>
<dbReference type="PANTHER" id="PTHR22945:SF40">
    <property type="entry name" value="SERPENTINE RECEPTOR, CLASS D (DELTA)-RELATED"/>
    <property type="match status" value="1"/>
</dbReference>
<dbReference type="AlphaFoldDB" id="A0AAV5TC44"/>
<evidence type="ECO:0008006" key="9">
    <source>
        <dbReference type="Google" id="ProtNLM"/>
    </source>
</evidence>
<name>A0AAV5TC44_9BILA</name>
<keyword evidence="5 6" id="KW-0472">Membrane</keyword>
<keyword evidence="8" id="KW-1185">Reference proteome</keyword>
<protein>
    <recommendedName>
        <fullName evidence="9">G protein-coupled receptor</fullName>
    </recommendedName>
</protein>
<keyword evidence="4 6" id="KW-1133">Transmembrane helix</keyword>
<evidence type="ECO:0000256" key="1">
    <source>
        <dbReference type="ARBA" id="ARBA00004141"/>
    </source>
</evidence>
<dbReference type="PANTHER" id="PTHR22945">
    <property type="entry name" value="SERPENTINE RECEPTOR, CLASS D DELTA"/>
    <property type="match status" value="1"/>
</dbReference>
<evidence type="ECO:0000256" key="6">
    <source>
        <dbReference type="SAM" id="Phobius"/>
    </source>
</evidence>
<evidence type="ECO:0000256" key="4">
    <source>
        <dbReference type="ARBA" id="ARBA00022989"/>
    </source>
</evidence>
<reference evidence="7" key="1">
    <citation type="submission" date="2023-10" db="EMBL/GenBank/DDBJ databases">
        <title>Genome assembly of Pristionchus species.</title>
        <authorList>
            <person name="Yoshida K."/>
            <person name="Sommer R.J."/>
        </authorList>
    </citation>
    <scope>NUCLEOTIDE SEQUENCE</scope>
    <source>
        <strain evidence="7">RS0144</strain>
    </source>
</reference>
<dbReference type="EMBL" id="BTSX01000004">
    <property type="protein sequence ID" value="GMS93140.1"/>
    <property type="molecule type" value="Genomic_DNA"/>
</dbReference>
<proteinExistence type="inferred from homology"/>